<evidence type="ECO:0008006" key="3">
    <source>
        <dbReference type="Google" id="ProtNLM"/>
    </source>
</evidence>
<dbReference type="PANTHER" id="PTHR11183">
    <property type="entry name" value="GLYCOGENIN SUBFAMILY MEMBER"/>
    <property type="match status" value="1"/>
</dbReference>
<name>A0ABR0DYA5_ZASCE</name>
<dbReference type="InterPro" id="IPR029044">
    <property type="entry name" value="Nucleotide-diphossugar_trans"/>
</dbReference>
<protein>
    <recommendedName>
        <fullName evidence="3">Glycosyltransferase family 8 protein</fullName>
    </recommendedName>
</protein>
<dbReference type="InterPro" id="IPR050587">
    <property type="entry name" value="GNT1/Glycosyltrans_8"/>
</dbReference>
<dbReference type="EMBL" id="JAXOVC010000014">
    <property type="protein sequence ID" value="KAK4494160.1"/>
    <property type="molecule type" value="Genomic_DNA"/>
</dbReference>
<comment type="caution">
    <text evidence="1">The sequence shown here is derived from an EMBL/GenBank/DDBJ whole genome shotgun (WGS) entry which is preliminary data.</text>
</comment>
<dbReference type="Gene3D" id="3.90.550.10">
    <property type="entry name" value="Spore Coat Polysaccharide Biosynthesis Protein SpsA, Chain A"/>
    <property type="match status" value="1"/>
</dbReference>
<gene>
    <name evidence="1" type="ORF">PRZ48_014458</name>
</gene>
<keyword evidence="2" id="KW-1185">Reference proteome</keyword>
<proteinExistence type="predicted"/>
<dbReference type="Proteomes" id="UP001305779">
    <property type="component" value="Unassembled WGS sequence"/>
</dbReference>
<accession>A0ABR0DYA5</accession>
<reference evidence="1 2" key="1">
    <citation type="journal article" date="2023" name="G3 (Bethesda)">
        <title>A chromosome-level genome assembly of Zasmidium syzygii isolated from banana leaves.</title>
        <authorList>
            <person name="van Westerhoven A.C."/>
            <person name="Mehrabi R."/>
            <person name="Talebi R."/>
            <person name="Steentjes M.B.F."/>
            <person name="Corcolon B."/>
            <person name="Chong P.A."/>
            <person name="Kema G.H.J."/>
            <person name="Seidl M.F."/>
        </authorList>
    </citation>
    <scope>NUCLEOTIDE SEQUENCE [LARGE SCALE GENOMIC DNA]</scope>
    <source>
        <strain evidence="1 2">P124</strain>
    </source>
</reference>
<evidence type="ECO:0000313" key="1">
    <source>
        <dbReference type="EMBL" id="KAK4494160.1"/>
    </source>
</evidence>
<organism evidence="1 2">
    <name type="scientific">Zasmidium cellare</name>
    <name type="common">Wine cellar mold</name>
    <name type="synonym">Racodium cellare</name>
    <dbReference type="NCBI Taxonomy" id="395010"/>
    <lineage>
        <taxon>Eukaryota</taxon>
        <taxon>Fungi</taxon>
        <taxon>Dikarya</taxon>
        <taxon>Ascomycota</taxon>
        <taxon>Pezizomycotina</taxon>
        <taxon>Dothideomycetes</taxon>
        <taxon>Dothideomycetidae</taxon>
        <taxon>Mycosphaerellales</taxon>
        <taxon>Mycosphaerellaceae</taxon>
        <taxon>Zasmidium</taxon>
    </lineage>
</organism>
<evidence type="ECO:0000313" key="2">
    <source>
        <dbReference type="Proteomes" id="UP001305779"/>
    </source>
</evidence>
<sequence length="395" mass="44959">MTFAAGSWKAPGSWRWSKAHERILLAASLILLTWFFVFREGSPFQDRLALSRYFHDAEVELELRNVTWRDFAYVTYATNLDYLCNSVMMVEALDRLGAKAERVILHSEEWSINSTMEAENGTEVYTTEARLLQKAKEKYNAVLQPVPVQRVSGDMTWGDSFTKLLAFNQTQYRRVLALDSDSTILQPMDELFLLPPTPVAMPRAYWLTHELFDAITLITPSSTSASRIQTAIANRSETDFDMDIMNAVFGDSCMVLPHRDYALVTGEFRKQEPGQHVAYLGEEGEVWDARKVVDQAKFVHFSDWPLGKPWVASAWEVREEVRPKCVREGSMEEDCGDREVWEGLYGDFRERRKDICGPELVGWESEETDREVARLLANPVSTAAAAESSTSAPAR</sequence>
<dbReference type="SUPFAM" id="SSF53448">
    <property type="entry name" value="Nucleotide-diphospho-sugar transferases"/>
    <property type="match status" value="1"/>
</dbReference>